<dbReference type="InterPro" id="IPR050623">
    <property type="entry name" value="Glucan_succinyl_AcylTrfase"/>
</dbReference>
<feature type="transmembrane region" description="Helical" evidence="1">
    <location>
        <begin position="144"/>
        <end position="164"/>
    </location>
</feature>
<dbReference type="PANTHER" id="PTHR36927:SF1">
    <property type="entry name" value="MDO-LIKE PROTEIN"/>
    <property type="match status" value="1"/>
</dbReference>
<feature type="transmembrane region" description="Helical" evidence="1">
    <location>
        <begin position="92"/>
        <end position="113"/>
    </location>
</feature>
<dbReference type="EMBL" id="POSP01000001">
    <property type="protein sequence ID" value="PND40245.1"/>
    <property type="molecule type" value="Genomic_DNA"/>
</dbReference>
<evidence type="ECO:0000259" key="2">
    <source>
        <dbReference type="Pfam" id="PF01757"/>
    </source>
</evidence>
<keyword evidence="4" id="KW-1185">Reference proteome</keyword>
<protein>
    <recommendedName>
        <fullName evidence="2">Acyltransferase 3 domain-containing protein</fullName>
    </recommendedName>
</protein>
<proteinExistence type="predicted"/>
<feature type="domain" description="Acyltransferase 3" evidence="2">
    <location>
        <begin position="6"/>
        <end position="346"/>
    </location>
</feature>
<dbReference type="PANTHER" id="PTHR36927">
    <property type="entry name" value="BLR4337 PROTEIN"/>
    <property type="match status" value="1"/>
</dbReference>
<dbReference type="RefSeq" id="WP_102766379.1">
    <property type="nucleotide sequence ID" value="NZ_POSP01000001.1"/>
</dbReference>
<name>A0A2N8L3G5_9BURK</name>
<evidence type="ECO:0000313" key="3">
    <source>
        <dbReference type="EMBL" id="PND40245.1"/>
    </source>
</evidence>
<feature type="transmembrane region" description="Helical" evidence="1">
    <location>
        <begin position="330"/>
        <end position="353"/>
    </location>
</feature>
<accession>A0A2N8L3G5</accession>
<evidence type="ECO:0000256" key="1">
    <source>
        <dbReference type="SAM" id="Phobius"/>
    </source>
</evidence>
<organism evidence="3 4">
    <name type="scientific">Kinneretia aquatilis</name>
    <dbReference type="NCBI Taxonomy" id="2070761"/>
    <lineage>
        <taxon>Bacteria</taxon>
        <taxon>Pseudomonadati</taxon>
        <taxon>Pseudomonadota</taxon>
        <taxon>Betaproteobacteria</taxon>
        <taxon>Burkholderiales</taxon>
        <taxon>Sphaerotilaceae</taxon>
        <taxon>Roseateles</taxon>
    </lineage>
</organism>
<reference evidence="3 4" key="1">
    <citation type="submission" date="2018-01" db="EMBL/GenBank/DDBJ databases">
        <title>Draft genome sequence of Paucibacter aquatile CR182 isolated from freshwater of the Nakdong River.</title>
        <authorList>
            <person name="Choi A."/>
            <person name="Chung E.J."/>
        </authorList>
    </citation>
    <scope>NUCLEOTIDE SEQUENCE [LARGE SCALE GENOMIC DNA]</scope>
    <source>
        <strain evidence="3 4">CR182</strain>
    </source>
</reference>
<dbReference type="Proteomes" id="UP000235916">
    <property type="component" value="Unassembled WGS sequence"/>
</dbReference>
<evidence type="ECO:0000313" key="4">
    <source>
        <dbReference type="Proteomes" id="UP000235916"/>
    </source>
</evidence>
<keyword evidence="1" id="KW-0472">Membrane</keyword>
<feature type="transmembrane region" description="Helical" evidence="1">
    <location>
        <begin position="176"/>
        <end position="197"/>
    </location>
</feature>
<keyword evidence="1" id="KW-1133">Transmembrane helix</keyword>
<dbReference type="OrthoDB" id="5504996at2"/>
<keyword evidence="1" id="KW-0812">Transmembrane</keyword>
<feature type="transmembrane region" description="Helical" evidence="1">
    <location>
        <begin position="241"/>
        <end position="259"/>
    </location>
</feature>
<feature type="transmembrane region" description="Helical" evidence="1">
    <location>
        <begin position="306"/>
        <end position="324"/>
    </location>
</feature>
<comment type="caution">
    <text evidence="3">The sequence shown here is derived from an EMBL/GenBank/DDBJ whole genome shotgun (WGS) entry which is preliminary data.</text>
</comment>
<sequence>MPPRLHALDALRAGAMLAGVVFHVALAHSPLVAALWPTADRSQAPALDLLLWPLHLVRMPVFFWLAGFFAARHWAHRGSAGFLSSRLRRLAVPLLIGVPLLHLAMGALLRWALDHVAHPSPLLQLIRRALDQGWTLPPPGTGHLWFLLYLLWFTLLAWVTRTLAPPAWAARLRDMPLKYWVSALPLILLPLLHAVPAPHPAPEALLPQFWALCFYGAFYAMGASSAAWWERLAQARWAGSLAAGFGLAACAYLLLLPAPGASASWPVAAAGALGSVWGCLALLGWAQRLGGSVRRAWLTHLADASYWVYLVHLPIALALQLALMDQPWPWWVKLPLVLALTLALALGSFEALIRHGVVGRWLLGRKGWINPKDRQAAANGSSGLE</sequence>
<gene>
    <name evidence="3" type="ORF">C1O66_02355</name>
</gene>
<dbReference type="Pfam" id="PF01757">
    <property type="entry name" value="Acyl_transf_3"/>
    <property type="match status" value="1"/>
</dbReference>
<feature type="transmembrane region" description="Helical" evidence="1">
    <location>
        <begin position="265"/>
        <end position="285"/>
    </location>
</feature>
<dbReference type="AlphaFoldDB" id="A0A2N8L3G5"/>
<feature type="transmembrane region" description="Helical" evidence="1">
    <location>
        <begin position="50"/>
        <end position="71"/>
    </location>
</feature>
<feature type="transmembrane region" description="Helical" evidence="1">
    <location>
        <begin position="209"/>
        <end position="229"/>
    </location>
</feature>
<dbReference type="GO" id="GO:0016747">
    <property type="term" value="F:acyltransferase activity, transferring groups other than amino-acyl groups"/>
    <property type="evidence" value="ECO:0007669"/>
    <property type="project" value="InterPro"/>
</dbReference>
<dbReference type="InterPro" id="IPR002656">
    <property type="entry name" value="Acyl_transf_3_dom"/>
</dbReference>